<feature type="signal peptide" evidence="1">
    <location>
        <begin position="1"/>
        <end position="20"/>
    </location>
</feature>
<evidence type="ECO:0000313" key="2">
    <source>
        <dbReference type="EMBL" id="KAB8037874.1"/>
    </source>
</evidence>
<evidence type="ECO:0008006" key="4">
    <source>
        <dbReference type="Google" id="ProtNLM"/>
    </source>
</evidence>
<name>A0A6N6VQN1_9BACT</name>
<gene>
    <name evidence="2" type="ORF">GCL60_11915</name>
</gene>
<proteinExistence type="predicted"/>
<evidence type="ECO:0000313" key="3">
    <source>
        <dbReference type="Proteomes" id="UP000437748"/>
    </source>
</evidence>
<accession>A0A6N6VQN1</accession>
<dbReference type="EMBL" id="WFLM01000004">
    <property type="protein sequence ID" value="KAB8037874.1"/>
    <property type="molecule type" value="Genomic_DNA"/>
</dbReference>
<reference evidence="2 3" key="1">
    <citation type="submission" date="2019-10" db="EMBL/GenBank/DDBJ databases">
        <title>New species of Slilvanegrellaceae.</title>
        <authorList>
            <person name="Pitt A."/>
            <person name="Hahn M.W."/>
        </authorList>
    </citation>
    <scope>NUCLEOTIDE SEQUENCE [LARGE SCALE GENOMIC DNA]</scope>
    <source>
        <strain evidence="2 3">SP-Ram-0.45-NSY-1</strain>
    </source>
</reference>
<dbReference type="RefSeq" id="WP_153420952.1">
    <property type="nucleotide sequence ID" value="NZ_WFLM01000004.1"/>
</dbReference>
<feature type="chain" id="PRO_5026719353" description="DUF2845 domain-containing protein" evidence="1">
    <location>
        <begin position="21"/>
        <end position="111"/>
    </location>
</feature>
<dbReference type="Proteomes" id="UP000437748">
    <property type="component" value="Unassembled WGS sequence"/>
</dbReference>
<keyword evidence="3" id="KW-1185">Reference proteome</keyword>
<sequence length="111" mass="12885">MLKKLFLLNLSFFLPSVAFANYCPSGERLIELREQRYSNNNVVAEKVSTYCGTLYRFSKVRFVYDGRNTLIMTYMGRRILNKQGALVFESLDTYPSYYQTVPGDQVPNDVE</sequence>
<dbReference type="AlphaFoldDB" id="A0A6N6VQN1"/>
<keyword evidence="1" id="KW-0732">Signal</keyword>
<comment type="caution">
    <text evidence="2">The sequence shown here is derived from an EMBL/GenBank/DDBJ whole genome shotgun (WGS) entry which is preliminary data.</text>
</comment>
<evidence type="ECO:0000256" key="1">
    <source>
        <dbReference type="SAM" id="SignalP"/>
    </source>
</evidence>
<protein>
    <recommendedName>
        <fullName evidence="4">DUF2845 domain-containing protein</fullName>
    </recommendedName>
</protein>
<organism evidence="2 3">
    <name type="scientific">Silvanigrella paludirubra</name>
    <dbReference type="NCBI Taxonomy" id="2499159"/>
    <lineage>
        <taxon>Bacteria</taxon>
        <taxon>Pseudomonadati</taxon>
        <taxon>Bdellovibrionota</taxon>
        <taxon>Oligoflexia</taxon>
        <taxon>Silvanigrellales</taxon>
        <taxon>Silvanigrellaceae</taxon>
        <taxon>Silvanigrella</taxon>
    </lineage>
</organism>